<dbReference type="InterPro" id="IPR036047">
    <property type="entry name" value="F-box-like_dom_sf"/>
</dbReference>
<dbReference type="Pfam" id="PF13369">
    <property type="entry name" value="Transglut_core2"/>
    <property type="match status" value="1"/>
</dbReference>
<proteinExistence type="predicted"/>
<dbReference type="PANTHER" id="PTHR31350:SF21">
    <property type="entry name" value="F-BOX ONLY PROTEIN 21"/>
    <property type="match status" value="1"/>
</dbReference>
<evidence type="ECO:0000313" key="4">
    <source>
        <dbReference type="Proteomes" id="UP000247498"/>
    </source>
</evidence>
<dbReference type="InParanoid" id="A0A2V0NWN7"/>
<evidence type="ECO:0000256" key="1">
    <source>
        <dbReference type="SAM" id="MobiDB-lite"/>
    </source>
</evidence>
<dbReference type="EMBL" id="BDRX01000022">
    <property type="protein sequence ID" value="GBF91092.1"/>
    <property type="molecule type" value="Genomic_DNA"/>
</dbReference>
<name>A0A2V0NWN7_9CHLO</name>
<dbReference type="AlphaFoldDB" id="A0A2V0NWN7"/>
<feature type="region of interest" description="Disordered" evidence="1">
    <location>
        <begin position="224"/>
        <end position="278"/>
    </location>
</feature>
<comment type="caution">
    <text evidence="3">The sequence shown here is derived from an EMBL/GenBank/DDBJ whole genome shotgun (WGS) entry which is preliminary data.</text>
</comment>
<feature type="domain" description="Protein SirB1 N-terminal" evidence="2">
    <location>
        <begin position="288"/>
        <end position="406"/>
    </location>
</feature>
<dbReference type="SUPFAM" id="SSF81383">
    <property type="entry name" value="F-box domain"/>
    <property type="match status" value="1"/>
</dbReference>
<evidence type="ECO:0000259" key="2">
    <source>
        <dbReference type="Pfam" id="PF13369"/>
    </source>
</evidence>
<gene>
    <name evidence="3" type="ORF">Rsub_04761</name>
</gene>
<dbReference type="Proteomes" id="UP000247498">
    <property type="component" value="Unassembled WGS sequence"/>
</dbReference>
<evidence type="ECO:0000313" key="3">
    <source>
        <dbReference type="EMBL" id="GBF91092.1"/>
    </source>
</evidence>
<feature type="region of interest" description="Disordered" evidence="1">
    <location>
        <begin position="472"/>
        <end position="491"/>
    </location>
</feature>
<dbReference type="OrthoDB" id="2012412at2759"/>
<protein>
    <recommendedName>
        <fullName evidence="2">Protein SirB1 N-terminal domain-containing protein</fullName>
    </recommendedName>
</protein>
<feature type="compositionally biased region" description="Low complexity" evidence="1">
    <location>
        <begin position="225"/>
        <end position="249"/>
    </location>
</feature>
<sequence>MAVVPENTDLPADVVINIVLRTALPDVLSAAQTCRAWRAGVEAAWRPLAARRWPRGAAPPPLADAPAGDWRAYAAARHETDGRALAALRAAALPWELDGCLATLRAAGADAADALERAATWSDPRCLGLRHWAAVALRLLTADLECRRISAAVKQRQQASAIFDAALIIAQVHHPLADMDRLRGLVSDLSAELARRMRERGVPPRSRAALDALSELLLGEEPAAEDCGASGPAAAAPGPDAAARPARGPEGSGHGGAAAGEEEEEDDERGLYGPDLSGLRVPRGAGGLALRGDRDAYYAKANSLLDCVLARRRGLPLSLAVLYSAVGRGAGLDVQVVGLPAHVVARAEVDQPGGGSEPLWVDVFDGGRVMHAGAIRAFVQRLAPGSAFGDGWFAAAQPSAIVGRMLANLVNAAERGGIFQRRDPSPVQGAELDTWTLYAALCFLDVPELFSSSLAMRMLVLAGSLRVTDPRRTAHQPSWAASQGAEAPDSRLSEMRAACGSQTRRPGVRVCIGDIVRLPGRPTTPVGVCAGWRYADEPDKQVTDCCLVVTTTAEIRWLEGDEHVQVIGRTAKQPADKGTGGDAAPSSGGGGGGSGRAAAGIAAAEAGAVLRALEPPPRAALEAGRAAVRALGLRAAGLGSLFDGVPLALGEGSVGRGGLVPNALLRALFPCDTANC</sequence>
<reference evidence="3 4" key="1">
    <citation type="journal article" date="2018" name="Sci. Rep.">
        <title>Raphidocelis subcapitata (=Pseudokirchneriella subcapitata) provides an insight into genome evolution and environmental adaptations in the Sphaeropleales.</title>
        <authorList>
            <person name="Suzuki S."/>
            <person name="Yamaguchi H."/>
            <person name="Nakajima N."/>
            <person name="Kawachi M."/>
        </authorList>
    </citation>
    <scope>NUCLEOTIDE SEQUENCE [LARGE SCALE GENOMIC DNA]</scope>
    <source>
        <strain evidence="3 4">NIES-35</strain>
    </source>
</reference>
<dbReference type="CDD" id="cd09917">
    <property type="entry name" value="F-box_SF"/>
    <property type="match status" value="1"/>
</dbReference>
<accession>A0A2V0NWN7</accession>
<feature type="region of interest" description="Disordered" evidence="1">
    <location>
        <begin position="571"/>
        <end position="596"/>
    </location>
</feature>
<dbReference type="InterPro" id="IPR032698">
    <property type="entry name" value="SirB1_N"/>
</dbReference>
<organism evidence="3 4">
    <name type="scientific">Raphidocelis subcapitata</name>
    <dbReference type="NCBI Taxonomy" id="307507"/>
    <lineage>
        <taxon>Eukaryota</taxon>
        <taxon>Viridiplantae</taxon>
        <taxon>Chlorophyta</taxon>
        <taxon>core chlorophytes</taxon>
        <taxon>Chlorophyceae</taxon>
        <taxon>CS clade</taxon>
        <taxon>Sphaeropleales</taxon>
        <taxon>Selenastraceae</taxon>
        <taxon>Raphidocelis</taxon>
    </lineage>
</organism>
<keyword evidence="4" id="KW-1185">Reference proteome</keyword>
<dbReference type="PANTHER" id="PTHR31350">
    <property type="entry name" value="SI:DKEY-261L7.2"/>
    <property type="match status" value="1"/>
</dbReference>